<comment type="caution">
    <text evidence="2">The sequence shown here is derived from an EMBL/GenBank/DDBJ whole genome shotgun (WGS) entry which is preliminary data.</text>
</comment>
<name>A0A1D3CTB5_9EIME</name>
<gene>
    <name evidence="2" type="ORF">cyc_00273</name>
</gene>
<evidence type="ECO:0000313" key="3">
    <source>
        <dbReference type="Proteomes" id="UP000095192"/>
    </source>
</evidence>
<feature type="compositionally biased region" description="Low complexity" evidence="1">
    <location>
        <begin position="604"/>
        <end position="615"/>
    </location>
</feature>
<feature type="region of interest" description="Disordered" evidence="1">
    <location>
        <begin position="303"/>
        <end position="322"/>
    </location>
</feature>
<feature type="compositionally biased region" description="Polar residues" evidence="1">
    <location>
        <begin position="141"/>
        <end position="152"/>
    </location>
</feature>
<evidence type="ECO:0000256" key="1">
    <source>
        <dbReference type="SAM" id="MobiDB-lite"/>
    </source>
</evidence>
<feature type="region of interest" description="Disordered" evidence="1">
    <location>
        <begin position="225"/>
        <end position="246"/>
    </location>
</feature>
<proteinExistence type="predicted"/>
<dbReference type="VEuPathDB" id="ToxoDB:LOC113147240"/>
<feature type="region of interest" description="Disordered" evidence="1">
    <location>
        <begin position="119"/>
        <end position="154"/>
    </location>
</feature>
<accession>A0A1D3CTB5</accession>
<keyword evidence="3" id="KW-1185">Reference proteome</keyword>
<reference evidence="2 3" key="1">
    <citation type="journal article" date="2016" name="BMC Genomics">
        <title>Comparative genomics reveals Cyclospora cayetanensis possesses coccidia-like metabolism and invasion components but unique surface antigens.</title>
        <authorList>
            <person name="Liu S."/>
            <person name="Wang L."/>
            <person name="Zheng H."/>
            <person name="Xu Z."/>
            <person name="Roellig D.M."/>
            <person name="Li N."/>
            <person name="Frace M.A."/>
            <person name="Tang K."/>
            <person name="Arrowood M.J."/>
            <person name="Moss D.M."/>
            <person name="Zhang L."/>
            <person name="Feng Y."/>
            <person name="Xiao L."/>
        </authorList>
    </citation>
    <scope>NUCLEOTIDE SEQUENCE [LARGE SCALE GENOMIC DNA]</scope>
    <source>
        <strain evidence="2 3">CHN_HEN01</strain>
    </source>
</reference>
<dbReference type="VEuPathDB" id="ToxoDB:cyc_00273"/>
<feature type="region of interest" description="Disordered" evidence="1">
    <location>
        <begin position="596"/>
        <end position="615"/>
    </location>
</feature>
<dbReference type="AlphaFoldDB" id="A0A1D3CTB5"/>
<protein>
    <submittedName>
        <fullName evidence="2">Uncharacterized protein</fullName>
    </submittedName>
</protein>
<organism evidence="2 3">
    <name type="scientific">Cyclospora cayetanensis</name>
    <dbReference type="NCBI Taxonomy" id="88456"/>
    <lineage>
        <taxon>Eukaryota</taxon>
        <taxon>Sar</taxon>
        <taxon>Alveolata</taxon>
        <taxon>Apicomplexa</taxon>
        <taxon>Conoidasida</taxon>
        <taxon>Coccidia</taxon>
        <taxon>Eucoccidiorida</taxon>
        <taxon>Eimeriorina</taxon>
        <taxon>Eimeriidae</taxon>
        <taxon>Cyclospora</taxon>
    </lineage>
</organism>
<sequence>MFRTSENSEGGCVAASETYFCESFHGSAPGEKKESRGGRSAFGGLQLCTAPFVRTLHLAPGNSLALLLQHSSHHALQQPELLLLQRQHQQLEKLKLHLQQQQEAVQLRLSQCLPHGCQQQLEPRQPRKRAMEAREEEDSLHPSQQHILQQQAHPDPPPFEAICHTQKHKACCTDARFAGDSASSGGQEKALADATSTAATSAAPAFIRGTSGFACSDEEKAALCTQEASQQTQEDGEHSSPQMQREQQQVDLEFCLQQCPLLSRMRGCETIELSRLTIRGYDDGSFRHRRQWLLVQQQKLLQQEEDEDGKEETTTRQQSSDDQCLAAGGLPVAWISTRFWIPAEALCWLMQRCSNKLQKLALDVSLRRGFGVSAFAQLHLNARMLTLKEMQLVNLTRDNFRCEPECHFPSLETLKLHWADVCPQQHKLWCLLRGCPLLRSLSVHADCDDDEVTISTTRLFAAALLQLLQQQQQQGTQVTEREAPAGALNHDASAAAAAAAAAEAAEERGFCPLPLLEELQLPLLSESTVPLLRAASPNLRVLRLVHADSHRTHRGLLPLQLAARQLRQLQQIVFFTPVDFFPGGVLPREGRVAALDTESAGEHGSTSAAPPATAAGGIASEDAEHVALLEALRGLLEEADRLICCQFPSNSSAAAVREKQHQLTDRYHALKRQFKSLQVSGHLTGPSAEVFDVLGDPKLLWRQSLPDECSCAAFGENGRLDPLPLAIGLRCGGLLLLGGSDGAAAADTSQVGR</sequence>
<evidence type="ECO:0000313" key="2">
    <source>
        <dbReference type="EMBL" id="OEH74447.1"/>
    </source>
</evidence>
<dbReference type="InParanoid" id="A0A1D3CTB5"/>
<dbReference type="Proteomes" id="UP000095192">
    <property type="component" value="Unassembled WGS sequence"/>
</dbReference>
<dbReference type="EMBL" id="JROU02002036">
    <property type="protein sequence ID" value="OEH74447.1"/>
    <property type="molecule type" value="Genomic_DNA"/>
</dbReference>
<feature type="compositionally biased region" description="Polar residues" evidence="1">
    <location>
        <begin position="226"/>
        <end position="246"/>
    </location>
</feature>